<name>A0ABY9PY79_9FIRM</name>
<reference evidence="1 2" key="1">
    <citation type="submission" date="2022-07" db="EMBL/GenBank/DDBJ databases">
        <title>Genome sequence of Terrisporobacter mayombei DSM6539.</title>
        <authorList>
            <person name="Boeer T."/>
            <person name="Bengelsdorf F.R."/>
            <person name="Daniel R."/>
            <person name="Poehlein A."/>
        </authorList>
    </citation>
    <scope>NUCLEOTIDE SEQUENCE [LARGE SCALE GENOMIC DNA]</scope>
    <source>
        <strain evidence="1 2">DSM 6539</strain>
    </source>
</reference>
<evidence type="ECO:0000313" key="1">
    <source>
        <dbReference type="EMBL" id="WMT79886.1"/>
    </source>
</evidence>
<protein>
    <recommendedName>
        <fullName evidence="3">DUF669 domain-containing protein</fullName>
    </recommendedName>
</protein>
<dbReference type="RefSeq" id="WP_228106610.1">
    <property type="nucleotide sequence ID" value="NZ_CP101637.1"/>
</dbReference>
<gene>
    <name evidence="1" type="ORF">TEMA_01570</name>
</gene>
<dbReference type="InterPro" id="IPR007731">
    <property type="entry name" value="DUF669"/>
</dbReference>
<organism evidence="1 2">
    <name type="scientific">Terrisporobacter mayombei</name>
    <dbReference type="NCBI Taxonomy" id="1541"/>
    <lineage>
        <taxon>Bacteria</taxon>
        <taxon>Bacillati</taxon>
        <taxon>Bacillota</taxon>
        <taxon>Clostridia</taxon>
        <taxon>Peptostreptococcales</taxon>
        <taxon>Peptostreptococcaceae</taxon>
        <taxon>Terrisporobacter</taxon>
    </lineage>
</organism>
<dbReference type="EMBL" id="CP101637">
    <property type="protein sequence ID" value="WMT79886.1"/>
    <property type="molecule type" value="Genomic_DNA"/>
</dbReference>
<evidence type="ECO:0008006" key="3">
    <source>
        <dbReference type="Google" id="ProtNLM"/>
    </source>
</evidence>
<evidence type="ECO:0000313" key="2">
    <source>
        <dbReference type="Proteomes" id="UP001235030"/>
    </source>
</evidence>
<sequence length="150" mass="17006">MANIWEEFDNVVDVEGLKKDAKEAAENGGGGFKEIPEGTYEVEVDKLELKKTKKGDPMLSCWMKIGAGEFKGSIIFYNQVLTNGFGLHNANEFLRSLDSDVKVDLINFKQYHEMLLDIFEAVNGNLSYQLEYGKNSKGFNTYKIEDVFEN</sequence>
<dbReference type="Pfam" id="PF05037">
    <property type="entry name" value="DUF669"/>
    <property type="match status" value="1"/>
</dbReference>
<accession>A0ABY9PY79</accession>
<proteinExistence type="predicted"/>
<dbReference type="Proteomes" id="UP001235030">
    <property type="component" value="Chromosome"/>
</dbReference>
<keyword evidence="2" id="KW-1185">Reference proteome</keyword>